<protein>
    <submittedName>
        <fullName evidence="9">MFS-type transporter SLC18B1</fullName>
    </submittedName>
</protein>
<feature type="transmembrane region" description="Helical" evidence="6">
    <location>
        <begin position="406"/>
        <end position="430"/>
    </location>
</feature>
<organism evidence="8 9">
    <name type="scientific">Lingula anatina</name>
    <name type="common">Brachiopod</name>
    <name type="synonym">Lingula unguis</name>
    <dbReference type="NCBI Taxonomy" id="7574"/>
    <lineage>
        <taxon>Eukaryota</taxon>
        <taxon>Metazoa</taxon>
        <taxon>Spiralia</taxon>
        <taxon>Lophotrochozoa</taxon>
        <taxon>Brachiopoda</taxon>
        <taxon>Linguliformea</taxon>
        <taxon>Lingulata</taxon>
        <taxon>Lingulida</taxon>
        <taxon>Linguloidea</taxon>
        <taxon>Lingulidae</taxon>
        <taxon>Lingula</taxon>
    </lineage>
</organism>
<feature type="transmembrane region" description="Helical" evidence="6">
    <location>
        <begin position="181"/>
        <end position="203"/>
    </location>
</feature>
<dbReference type="GO" id="GO:0016020">
    <property type="term" value="C:membrane"/>
    <property type="evidence" value="ECO:0007669"/>
    <property type="project" value="UniProtKB-SubCell"/>
</dbReference>
<sequence>MESDCKENGEDSKRWSTLQKVTLMNGCLTNIILFGCYSVLQPFLRDEAVAKGLSLTSAGAIFGCYEVAKISCTLFIGTRLSLIGARWCYWVGLVVLGSSSFLFGFLGEIKSGQWFLGLGIAVRVMESVGAAMTITANYAIITREFRKETATAYGFLEMSFGLGIVFGPLAGGGLYQLGGFGWPFFVFGPAAVILGVWAFFTLPDDDKNEKSSQHGQVLQILKKPVAVLEYMAVFIMYFGIGSLSPTLGRHLENVDSSLEGNHVMIGLAFSLIGLTYTFTVPLFGLVSNKLNRNKVQVIVGLFVCTLGYTLVGPWIPVTSLYPNGEGASWSIYLGSCTLGIGSACTNVAVMADRLLDATASGLPDDMTTYGSLSATFEASGGIGDFTGPIFGGSVLDNYPFSTLSGVLTGLCLGDVSVLLMYLTIALAVCGKKSGYSEDEKIK</sequence>
<feature type="transmembrane region" description="Helical" evidence="6">
    <location>
        <begin position="113"/>
        <end position="140"/>
    </location>
</feature>
<evidence type="ECO:0000256" key="5">
    <source>
        <dbReference type="ARBA" id="ARBA00023136"/>
    </source>
</evidence>
<dbReference type="InterPro" id="IPR036259">
    <property type="entry name" value="MFS_trans_sf"/>
</dbReference>
<dbReference type="PANTHER" id="PTHR23506">
    <property type="entry name" value="GH10249P"/>
    <property type="match status" value="1"/>
</dbReference>
<dbReference type="GeneID" id="106173477"/>
<gene>
    <name evidence="9" type="primary">LOC106173477</name>
</gene>
<dbReference type="InterPro" id="IPR020846">
    <property type="entry name" value="MFS_dom"/>
</dbReference>
<dbReference type="PROSITE" id="PS50850">
    <property type="entry name" value="MFS"/>
    <property type="match status" value="1"/>
</dbReference>
<keyword evidence="8" id="KW-1185">Reference proteome</keyword>
<dbReference type="Pfam" id="PF07690">
    <property type="entry name" value="MFS_1"/>
    <property type="match status" value="1"/>
</dbReference>
<dbReference type="STRING" id="7574.A0A1S3JJJ0"/>
<dbReference type="Proteomes" id="UP000085678">
    <property type="component" value="Unplaced"/>
</dbReference>
<dbReference type="GO" id="GO:0022857">
    <property type="term" value="F:transmembrane transporter activity"/>
    <property type="evidence" value="ECO:0007669"/>
    <property type="project" value="InterPro"/>
</dbReference>
<evidence type="ECO:0000256" key="2">
    <source>
        <dbReference type="ARBA" id="ARBA00022448"/>
    </source>
</evidence>
<feature type="transmembrane region" description="Helical" evidence="6">
    <location>
        <begin position="224"/>
        <end position="243"/>
    </location>
</feature>
<evidence type="ECO:0000256" key="4">
    <source>
        <dbReference type="ARBA" id="ARBA00022989"/>
    </source>
</evidence>
<dbReference type="InParanoid" id="A0A1S3JJJ0"/>
<dbReference type="OrthoDB" id="497880at2759"/>
<feature type="transmembrane region" description="Helical" evidence="6">
    <location>
        <begin position="263"/>
        <end position="285"/>
    </location>
</feature>
<feature type="transmembrane region" description="Helical" evidence="6">
    <location>
        <begin position="297"/>
        <end position="315"/>
    </location>
</feature>
<evidence type="ECO:0000256" key="1">
    <source>
        <dbReference type="ARBA" id="ARBA00004141"/>
    </source>
</evidence>
<evidence type="ECO:0000259" key="7">
    <source>
        <dbReference type="PROSITE" id="PS50850"/>
    </source>
</evidence>
<feature type="transmembrane region" description="Helical" evidence="6">
    <location>
        <begin position="87"/>
        <end position="107"/>
    </location>
</feature>
<dbReference type="KEGG" id="lak:106173477"/>
<evidence type="ECO:0000313" key="9">
    <source>
        <dbReference type="RefSeq" id="XP_013410069.1"/>
    </source>
</evidence>
<keyword evidence="2" id="KW-0813">Transport</keyword>
<feature type="transmembrane region" description="Helical" evidence="6">
    <location>
        <begin position="52"/>
        <end position="75"/>
    </location>
</feature>
<keyword evidence="4 6" id="KW-1133">Transmembrane helix</keyword>
<dbReference type="RefSeq" id="XP_013410069.1">
    <property type="nucleotide sequence ID" value="XM_013554615.1"/>
</dbReference>
<dbReference type="InterPro" id="IPR011701">
    <property type="entry name" value="MFS"/>
</dbReference>
<keyword evidence="3 6" id="KW-0812">Transmembrane</keyword>
<name>A0A1S3JJJ0_LINAN</name>
<dbReference type="SUPFAM" id="SSF103473">
    <property type="entry name" value="MFS general substrate transporter"/>
    <property type="match status" value="1"/>
</dbReference>
<accession>A0A1S3JJJ0</accession>
<keyword evidence="5 6" id="KW-0472">Membrane</keyword>
<evidence type="ECO:0000313" key="8">
    <source>
        <dbReference type="Proteomes" id="UP000085678"/>
    </source>
</evidence>
<reference evidence="9" key="1">
    <citation type="submission" date="2025-08" db="UniProtKB">
        <authorList>
            <consortium name="RefSeq"/>
        </authorList>
    </citation>
    <scope>IDENTIFICATION</scope>
    <source>
        <tissue evidence="9">Gonads</tissue>
    </source>
</reference>
<dbReference type="InterPro" id="IPR050930">
    <property type="entry name" value="MFS_Vesicular_Transporter"/>
</dbReference>
<dbReference type="AlphaFoldDB" id="A0A1S3JJJ0"/>
<feature type="transmembrane region" description="Helical" evidence="6">
    <location>
        <begin position="21"/>
        <end position="40"/>
    </location>
</feature>
<feature type="domain" description="Major facilitator superfamily (MFS) profile" evidence="7">
    <location>
        <begin position="14"/>
        <end position="431"/>
    </location>
</feature>
<proteinExistence type="predicted"/>
<dbReference type="PANTHER" id="PTHR23506:SF26">
    <property type="entry name" value="MFS-TYPE TRANSPORTER SLC18B1"/>
    <property type="match status" value="1"/>
</dbReference>
<dbReference type="Gene3D" id="1.20.1250.20">
    <property type="entry name" value="MFS general substrate transporter like domains"/>
    <property type="match status" value="2"/>
</dbReference>
<evidence type="ECO:0000256" key="3">
    <source>
        <dbReference type="ARBA" id="ARBA00022692"/>
    </source>
</evidence>
<feature type="transmembrane region" description="Helical" evidence="6">
    <location>
        <begin position="152"/>
        <end position="175"/>
    </location>
</feature>
<comment type="subcellular location">
    <subcellularLocation>
        <location evidence="1">Membrane</location>
        <topology evidence="1">Multi-pass membrane protein</topology>
    </subcellularLocation>
</comment>
<evidence type="ECO:0000256" key="6">
    <source>
        <dbReference type="SAM" id="Phobius"/>
    </source>
</evidence>